<gene>
    <name evidence="1" type="ORF">DERP_001574</name>
</gene>
<evidence type="ECO:0000313" key="2">
    <source>
        <dbReference type="Proteomes" id="UP000887458"/>
    </source>
</evidence>
<proteinExistence type="predicted"/>
<organism evidence="1 2">
    <name type="scientific">Dermatophagoides pteronyssinus</name>
    <name type="common">European house dust mite</name>
    <dbReference type="NCBI Taxonomy" id="6956"/>
    <lineage>
        <taxon>Eukaryota</taxon>
        <taxon>Metazoa</taxon>
        <taxon>Ecdysozoa</taxon>
        <taxon>Arthropoda</taxon>
        <taxon>Chelicerata</taxon>
        <taxon>Arachnida</taxon>
        <taxon>Acari</taxon>
        <taxon>Acariformes</taxon>
        <taxon>Sarcoptiformes</taxon>
        <taxon>Astigmata</taxon>
        <taxon>Psoroptidia</taxon>
        <taxon>Analgoidea</taxon>
        <taxon>Pyroglyphidae</taxon>
        <taxon>Dermatophagoidinae</taxon>
        <taxon>Dermatophagoides</taxon>
    </lineage>
</organism>
<comment type="caution">
    <text evidence="1">The sequence shown here is derived from an EMBL/GenBank/DDBJ whole genome shotgun (WGS) entry which is preliminary data.</text>
</comment>
<accession>A0ABQ8JB24</accession>
<sequence length="68" mass="7822">MNQNLSLINKINKIDENVLTRLKKNGLINNDRIFCICLISLPSIMNSLFLFKQYVIVCLGPNNIESIR</sequence>
<dbReference type="Proteomes" id="UP000887458">
    <property type="component" value="Unassembled WGS sequence"/>
</dbReference>
<protein>
    <submittedName>
        <fullName evidence="1">Uncharacterized protein</fullName>
    </submittedName>
</protein>
<reference evidence="1 2" key="2">
    <citation type="journal article" date="2022" name="Mol. Biol. Evol.">
        <title>Comparative Genomics Reveals Insights into the Divergent Evolution of Astigmatic Mites and Household Pest Adaptations.</title>
        <authorList>
            <person name="Xiong Q."/>
            <person name="Wan A.T."/>
            <person name="Liu X."/>
            <person name="Fung C.S."/>
            <person name="Xiao X."/>
            <person name="Malainual N."/>
            <person name="Hou J."/>
            <person name="Wang L."/>
            <person name="Wang M."/>
            <person name="Yang K.Y."/>
            <person name="Cui Y."/>
            <person name="Leung E.L."/>
            <person name="Nong W."/>
            <person name="Shin S.K."/>
            <person name="Au S.W."/>
            <person name="Jeong K.Y."/>
            <person name="Chew F.T."/>
            <person name="Hui J.H."/>
            <person name="Leung T.F."/>
            <person name="Tungtrongchitr A."/>
            <person name="Zhong N."/>
            <person name="Liu Z."/>
            <person name="Tsui S.K."/>
        </authorList>
    </citation>
    <scope>NUCLEOTIDE SEQUENCE [LARGE SCALE GENOMIC DNA]</scope>
    <source>
        <strain evidence="1">Derp</strain>
    </source>
</reference>
<name>A0ABQ8JB24_DERPT</name>
<evidence type="ECO:0000313" key="1">
    <source>
        <dbReference type="EMBL" id="KAH9419743.1"/>
    </source>
</evidence>
<reference evidence="1 2" key="1">
    <citation type="journal article" date="2018" name="J. Allergy Clin. Immunol.">
        <title>High-quality assembly of Dermatophagoides pteronyssinus genome and transcriptome reveals a wide range of novel allergens.</title>
        <authorList>
            <person name="Liu X.Y."/>
            <person name="Yang K.Y."/>
            <person name="Wang M.Q."/>
            <person name="Kwok J.S."/>
            <person name="Zeng X."/>
            <person name="Yang Z."/>
            <person name="Xiao X.J."/>
            <person name="Lau C.P."/>
            <person name="Li Y."/>
            <person name="Huang Z.M."/>
            <person name="Ba J.G."/>
            <person name="Yim A.K."/>
            <person name="Ouyang C.Y."/>
            <person name="Ngai S.M."/>
            <person name="Chan T.F."/>
            <person name="Leung E.L."/>
            <person name="Liu L."/>
            <person name="Liu Z.G."/>
            <person name="Tsui S.K."/>
        </authorList>
    </citation>
    <scope>NUCLEOTIDE SEQUENCE [LARGE SCALE GENOMIC DNA]</scope>
    <source>
        <strain evidence="1">Derp</strain>
    </source>
</reference>
<keyword evidence="2" id="KW-1185">Reference proteome</keyword>
<dbReference type="EMBL" id="NJHN03000054">
    <property type="protein sequence ID" value="KAH9419743.1"/>
    <property type="molecule type" value="Genomic_DNA"/>
</dbReference>